<dbReference type="SUPFAM" id="SSF52540">
    <property type="entry name" value="P-loop containing nucleoside triphosphate hydrolases"/>
    <property type="match status" value="1"/>
</dbReference>
<sequence length="350" mass="38459">MTPSERPHRSTESPLECTHCQYPIPGDPVDGDGGDYFCSTACLEAAEGENTMPDPSAYKRIVTGVEPLDALLPNGVPADSFVRLAGEAGTRRDELLTELVWRALERGEPATVVTSTTPPTAVLERFFESGWNVLPALEDDRLRLVDCVTHRLADREAFLERRGKWNEFVGEAAADAIVSVESPDDRAAIRSALTETLDDLGMTGTGVVTIDSLGELERRFAADETDGDAALLEFLATVRATVCKARYVPIVAGSAPFRRVADAERSSALRAAGADSRFDGIVDLRLVERRDTETRRCHLGVRKLAGARRLPQWLAYEYEPARGLYALESTTERARSTGRDRRVEDVSNRH</sequence>
<name>L9WWD7_9EURY</name>
<keyword evidence="5" id="KW-1185">Reference proteome</keyword>
<dbReference type="PANTHER" id="PTHR43637">
    <property type="entry name" value="UPF0273 PROTEIN TM_0370"/>
    <property type="match status" value="1"/>
</dbReference>
<evidence type="ECO:0000313" key="5">
    <source>
        <dbReference type="Proteomes" id="UP000011602"/>
    </source>
</evidence>
<comment type="caution">
    <text evidence="4">The sequence shown here is derived from an EMBL/GenBank/DDBJ whole genome shotgun (WGS) entry which is preliminary data.</text>
</comment>
<accession>L9WWD7</accession>
<keyword evidence="1" id="KW-0547">Nucleotide-binding</keyword>
<evidence type="ECO:0000256" key="1">
    <source>
        <dbReference type="ARBA" id="ARBA00022741"/>
    </source>
</evidence>
<dbReference type="InterPro" id="IPR027417">
    <property type="entry name" value="P-loop_NTPase"/>
</dbReference>
<dbReference type="InterPro" id="IPR014774">
    <property type="entry name" value="KaiC-like_dom"/>
</dbReference>
<dbReference type="Pfam" id="PF06745">
    <property type="entry name" value="ATPase"/>
    <property type="match status" value="1"/>
</dbReference>
<reference evidence="4 5" key="1">
    <citation type="journal article" date="2014" name="PLoS Genet.">
        <title>Phylogenetically driven sequencing of extremely halophilic archaea reveals strategies for static and dynamic osmo-response.</title>
        <authorList>
            <person name="Becker E.A."/>
            <person name="Seitzer P.M."/>
            <person name="Tritt A."/>
            <person name="Larsen D."/>
            <person name="Krusor M."/>
            <person name="Yao A.I."/>
            <person name="Wu D."/>
            <person name="Madern D."/>
            <person name="Eisen J.A."/>
            <person name="Darling A.E."/>
            <person name="Facciotti M.T."/>
        </authorList>
    </citation>
    <scope>NUCLEOTIDE SEQUENCE [LARGE SCALE GENOMIC DNA]</scope>
    <source>
        <strain evidence="4 5">JCM 12255</strain>
    </source>
</reference>
<gene>
    <name evidence="4" type="ORF">C493_13563</name>
</gene>
<dbReference type="Gene3D" id="3.40.50.300">
    <property type="entry name" value="P-loop containing nucleotide triphosphate hydrolases"/>
    <property type="match status" value="1"/>
</dbReference>
<dbReference type="AlphaFoldDB" id="L9WWD7"/>
<dbReference type="PANTHER" id="PTHR43637:SF2">
    <property type="entry name" value="PROTEIN GVPD 1"/>
    <property type="match status" value="1"/>
</dbReference>
<feature type="domain" description="KaiC-like" evidence="3">
    <location>
        <begin position="63"/>
        <end position="216"/>
    </location>
</feature>
<dbReference type="GO" id="GO:0005524">
    <property type="term" value="F:ATP binding"/>
    <property type="evidence" value="ECO:0007669"/>
    <property type="project" value="UniProtKB-KW"/>
</dbReference>
<dbReference type="RefSeq" id="WP_007259986.1">
    <property type="nucleotide sequence ID" value="NZ_AOHZ01000062.1"/>
</dbReference>
<dbReference type="OrthoDB" id="27015at2157"/>
<evidence type="ECO:0000313" key="4">
    <source>
        <dbReference type="EMBL" id="ELY53814.1"/>
    </source>
</evidence>
<dbReference type="EMBL" id="AOHZ01000062">
    <property type="protein sequence ID" value="ELY53814.1"/>
    <property type="molecule type" value="Genomic_DNA"/>
</dbReference>
<protein>
    <submittedName>
        <fullName evidence="4">Recombinase A</fullName>
    </submittedName>
</protein>
<dbReference type="STRING" id="1227499.C493_13563"/>
<evidence type="ECO:0000259" key="3">
    <source>
        <dbReference type="Pfam" id="PF06745"/>
    </source>
</evidence>
<proteinExistence type="predicted"/>
<dbReference type="eggNOG" id="arCOG01171">
    <property type="taxonomic scope" value="Archaea"/>
</dbReference>
<evidence type="ECO:0000256" key="2">
    <source>
        <dbReference type="ARBA" id="ARBA00022840"/>
    </source>
</evidence>
<dbReference type="PATRIC" id="fig|1227499.3.peg.2782"/>
<dbReference type="Proteomes" id="UP000011602">
    <property type="component" value="Unassembled WGS sequence"/>
</dbReference>
<organism evidence="4 5">
    <name type="scientific">Natronolimnohabitans innermongolicus JCM 12255</name>
    <dbReference type="NCBI Taxonomy" id="1227499"/>
    <lineage>
        <taxon>Archaea</taxon>
        <taxon>Methanobacteriati</taxon>
        <taxon>Methanobacteriota</taxon>
        <taxon>Stenosarchaea group</taxon>
        <taxon>Halobacteria</taxon>
        <taxon>Halobacteriales</taxon>
        <taxon>Natrialbaceae</taxon>
        <taxon>Natronolimnohabitans</taxon>
    </lineage>
</organism>
<keyword evidence="2" id="KW-0067">ATP-binding</keyword>